<dbReference type="InterPro" id="IPR011051">
    <property type="entry name" value="RmlC_Cupin_sf"/>
</dbReference>
<dbReference type="SUPFAM" id="SSF51182">
    <property type="entry name" value="RmlC-like cupins"/>
    <property type="match status" value="1"/>
</dbReference>
<keyword evidence="2" id="KW-1185">Reference proteome</keyword>
<dbReference type="InterPro" id="IPR014710">
    <property type="entry name" value="RmlC-like_jellyroll"/>
</dbReference>
<dbReference type="RefSeq" id="WP_254021531.1">
    <property type="nucleotide sequence ID" value="NZ_CAKXZT010000163.1"/>
</dbReference>
<organism evidence="1 2">
    <name type="scientific">Mesorhizobium escarrei</name>
    <dbReference type="NCBI Taxonomy" id="666018"/>
    <lineage>
        <taxon>Bacteria</taxon>
        <taxon>Pseudomonadati</taxon>
        <taxon>Pseudomonadota</taxon>
        <taxon>Alphaproteobacteria</taxon>
        <taxon>Hyphomicrobiales</taxon>
        <taxon>Phyllobacteriaceae</taxon>
        <taxon>Mesorhizobium</taxon>
    </lineage>
</organism>
<proteinExistence type="predicted"/>
<evidence type="ECO:0000313" key="1">
    <source>
        <dbReference type="EMBL" id="CAH2408102.1"/>
    </source>
</evidence>
<evidence type="ECO:0000313" key="2">
    <source>
        <dbReference type="Proteomes" id="UP001153050"/>
    </source>
</evidence>
<accession>A0ABN8KH29</accession>
<gene>
    <name evidence="1" type="ORF">MES5069_650050</name>
</gene>
<dbReference type="EMBL" id="CAKXZT010000163">
    <property type="protein sequence ID" value="CAH2408102.1"/>
    <property type="molecule type" value="Genomic_DNA"/>
</dbReference>
<dbReference type="Proteomes" id="UP001153050">
    <property type="component" value="Unassembled WGS sequence"/>
</dbReference>
<reference evidence="1 2" key="1">
    <citation type="submission" date="2022-03" db="EMBL/GenBank/DDBJ databases">
        <authorList>
            <person name="Brunel B."/>
        </authorList>
    </citation>
    <scope>NUCLEOTIDE SEQUENCE [LARGE SCALE GENOMIC DNA]</scope>
    <source>
        <strain evidence="1">STM5069sample</strain>
    </source>
</reference>
<name>A0ABN8KH29_9HYPH</name>
<evidence type="ECO:0008006" key="3">
    <source>
        <dbReference type="Google" id="ProtNLM"/>
    </source>
</evidence>
<comment type="caution">
    <text evidence="1">The sequence shown here is derived from an EMBL/GenBank/DDBJ whole genome shotgun (WGS) entry which is preliminary data.</text>
</comment>
<dbReference type="Gene3D" id="2.60.120.10">
    <property type="entry name" value="Jelly Rolls"/>
    <property type="match status" value="1"/>
</dbReference>
<protein>
    <recommendedName>
        <fullName evidence="3">Cupin domain-containing protein</fullName>
    </recommendedName>
</protein>
<sequence length="153" mass="17272">MQRSDAQRHLQPPAKWSDAFKQEFAVNQLNGCVGQLLVSETTRVRVWMIRLKPGERLGFHRHVLDYFWTTSTAGSSLSSFHDGRVAETIYRPGDTKHFRFGPGQFAVHDLKNTGDAALVFTTVEFMESANPPLPVPDHVRVRPGRATWPALSE</sequence>